<comment type="catalytic activity">
    <reaction evidence="1 8">
        <text>Thiol-dependent hydrolysis of ester, thioester, amide, peptide and isopeptide bonds formed by the C-terminal Gly of ubiquitin (a 76-residue protein attached to proteins as an intracellular targeting signal).</text>
        <dbReference type="EC" id="3.4.19.12"/>
    </reaction>
</comment>
<dbReference type="EMBL" id="WIWV01000051">
    <property type="protein sequence ID" value="KAF7715840.1"/>
    <property type="molecule type" value="Genomic_DNA"/>
</dbReference>
<dbReference type="PANTHER" id="PTHR10589">
    <property type="entry name" value="UBIQUITIN CARBOXYL-TERMINAL HYDROLASE"/>
    <property type="match status" value="1"/>
</dbReference>
<proteinExistence type="inferred from homology"/>
<evidence type="ECO:0000256" key="8">
    <source>
        <dbReference type="RuleBase" id="RU361215"/>
    </source>
</evidence>
<evidence type="ECO:0000256" key="3">
    <source>
        <dbReference type="ARBA" id="ARBA00022670"/>
    </source>
</evidence>
<keyword evidence="5 8" id="KW-0378">Hydrolase</keyword>
<keyword evidence="11" id="KW-1185">Reference proteome</keyword>
<dbReference type="PRINTS" id="PR00707">
    <property type="entry name" value="UBCTHYDRLASE"/>
</dbReference>
<dbReference type="AlphaFoldDB" id="A0A8J8W219"/>
<dbReference type="EC" id="3.4.19.12" evidence="8"/>
<dbReference type="SUPFAM" id="SSF54001">
    <property type="entry name" value="Cysteine proteinases"/>
    <property type="match status" value="1"/>
</dbReference>
<dbReference type="OrthoDB" id="427186at2759"/>
<dbReference type="GO" id="GO:0005737">
    <property type="term" value="C:cytoplasm"/>
    <property type="evidence" value="ECO:0007669"/>
    <property type="project" value="TreeGrafter"/>
</dbReference>
<dbReference type="GO" id="GO:0016579">
    <property type="term" value="P:protein deubiquitination"/>
    <property type="evidence" value="ECO:0007669"/>
    <property type="project" value="TreeGrafter"/>
</dbReference>
<evidence type="ECO:0000256" key="7">
    <source>
        <dbReference type="PROSITE-ProRule" id="PRU01393"/>
    </source>
</evidence>
<keyword evidence="6 8" id="KW-0788">Thiol protease</keyword>
<evidence type="ECO:0000256" key="5">
    <source>
        <dbReference type="ARBA" id="ARBA00022801"/>
    </source>
</evidence>
<reference evidence="10" key="1">
    <citation type="journal article" date="2020" name="Front. Microbiol.">
        <title>Gene regulatory networks of Penicillium echinulatum 2HH and Penicillium oxalicum 114-2 inferred by a computational biology approach.</title>
        <authorList>
            <person name="Lenz A.R."/>
            <person name="Galan-Vasquez E."/>
            <person name="Balbinot E."/>
            <person name="De Abreu F.P."/>
            <person name="De Oliveira N.S."/>
            <person name="Da Rosa L.O."/>
            <person name="De Avila E Silva S."/>
            <person name="Camassola M."/>
            <person name="Dillon A.J.P."/>
            <person name="Perez-Rueda E."/>
        </authorList>
    </citation>
    <scope>NUCLEOTIDE SEQUENCE</scope>
    <source>
        <strain evidence="10">S1M29</strain>
    </source>
</reference>
<protein>
    <recommendedName>
        <fullName evidence="8">Ubiquitin carboxyl-terminal hydrolase</fullName>
        <ecNumber evidence="8">3.4.19.12</ecNumber>
    </recommendedName>
</protein>
<dbReference type="InterPro" id="IPR001578">
    <property type="entry name" value="Peptidase_C12_UCH"/>
</dbReference>
<dbReference type="PROSITE" id="PS52048">
    <property type="entry name" value="UCH_DOMAIN"/>
    <property type="match status" value="1"/>
</dbReference>
<organism evidence="10 11">
    <name type="scientific">Penicillium ucsense</name>
    <dbReference type="NCBI Taxonomy" id="2839758"/>
    <lineage>
        <taxon>Eukaryota</taxon>
        <taxon>Fungi</taxon>
        <taxon>Dikarya</taxon>
        <taxon>Ascomycota</taxon>
        <taxon>Pezizomycotina</taxon>
        <taxon>Eurotiomycetes</taxon>
        <taxon>Eurotiomycetidae</taxon>
        <taxon>Eurotiales</taxon>
        <taxon>Aspergillaceae</taxon>
        <taxon>Penicillium</taxon>
    </lineage>
</organism>
<sequence length="250" mass="27506">MVHPPPAEIIDGCKTFIPLENNPDVLKTLCNNLRVAPGLQFIDIVSLSPDDLRQYSTTPCRALIVLAETAIFSHARPTKGLPIPEYQGSGPEEPVLWMKQTINHACGLMALLHVLFNVHDSRYVVPGTPLEELRQQAVALGPDARARLLYESAFLEKAHMDAASRGSSRVPSPREDNQHHFMAFVQKDSRVWELNGGLPGPFLRGTIEMREGLLSEKGLRLTVQEFLAAAEQTGHSEMSIVAVIEDADAA</sequence>
<dbReference type="GO" id="GO:0006511">
    <property type="term" value="P:ubiquitin-dependent protein catabolic process"/>
    <property type="evidence" value="ECO:0007669"/>
    <property type="project" value="UniProtKB-UniRule"/>
</dbReference>
<dbReference type="GO" id="GO:0004843">
    <property type="term" value="F:cysteine-type deubiquitinase activity"/>
    <property type="evidence" value="ECO:0007669"/>
    <property type="project" value="UniProtKB-EC"/>
</dbReference>
<evidence type="ECO:0000313" key="11">
    <source>
        <dbReference type="Proteomes" id="UP000631181"/>
    </source>
</evidence>
<keyword evidence="3 8" id="KW-0645">Protease</keyword>
<comment type="caution">
    <text evidence="7">Lacks conserved residue(s) required for the propagation of feature annotation.</text>
</comment>
<dbReference type="PANTHER" id="PTHR10589:SF17">
    <property type="entry name" value="UBIQUITIN CARBOXYL-TERMINAL HYDROLASE"/>
    <property type="match status" value="1"/>
</dbReference>
<dbReference type="Proteomes" id="UP000631181">
    <property type="component" value="Unassembled WGS sequence"/>
</dbReference>
<feature type="domain" description="UCH catalytic" evidence="9">
    <location>
        <begin position="15"/>
        <end position="245"/>
    </location>
</feature>
<keyword evidence="4 8" id="KW-0833">Ubl conjugation pathway</keyword>
<gene>
    <name evidence="10" type="ORF">PECM_006503</name>
</gene>
<dbReference type="Pfam" id="PF01088">
    <property type="entry name" value="Peptidase_C12"/>
    <property type="match status" value="1"/>
</dbReference>
<accession>A0A8J8W219</accession>
<dbReference type="InterPro" id="IPR038765">
    <property type="entry name" value="Papain-like_cys_pep_sf"/>
</dbReference>
<evidence type="ECO:0000256" key="6">
    <source>
        <dbReference type="ARBA" id="ARBA00022807"/>
    </source>
</evidence>
<dbReference type="InterPro" id="IPR036959">
    <property type="entry name" value="Peptidase_C12_UCH_sf"/>
</dbReference>
<evidence type="ECO:0000259" key="9">
    <source>
        <dbReference type="PROSITE" id="PS52048"/>
    </source>
</evidence>
<comment type="caution">
    <text evidence="10">The sequence shown here is derived from an EMBL/GenBank/DDBJ whole genome shotgun (WGS) entry which is preliminary data.</text>
</comment>
<evidence type="ECO:0000256" key="4">
    <source>
        <dbReference type="ARBA" id="ARBA00022786"/>
    </source>
</evidence>
<evidence type="ECO:0000256" key="2">
    <source>
        <dbReference type="ARBA" id="ARBA00009326"/>
    </source>
</evidence>
<dbReference type="Gene3D" id="3.40.532.10">
    <property type="entry name" value="Peptidase C12, ubiquitin carboxyl-terminal hydrolase"/>
    <property type="match status" value="1"/>
</dbReference>
<comment type="similarity">
    <text evidence="2 7 8">Belongs to the peptidase C12 family.</text>
</comment>
<evidence type="ECO:0000313" key="10">
    <source>
        <dbReference type="EMBL" id="KAF7715840.1"/>
    </source>
</evidence>
<evidence type="ECO:0000256" key="1">
    <source>
        <dbReference type="ARBA" id="ARBA00000707"/>
    </source>
</evidence>
<name>A0A8J8W219_9EURO</name>